<evidence type="ECO:0000256" key="1">
    <source>
        <dbReference type="SAM" id="MobiDB-lite"/>
    </source>
</evidence>
<evidence type="ECO:0000313" key="3">
    <source>
        <dbReference type="Proteomes" id="UP000664521"/>
    </source>
</evidence>
<gene>
    <name evidence="2" type="ORF">HETSPECPRED_003239</name>
</gene>
<keyword evidence="3" id="KW-1185">Reference proteome</keyword>
<comment type="caution">
    <text evidence="2">The sequence shown here is derived from an EMBL/GenBank/DDBJ whole genome shotgun (WGS) entry which is preliminary data.</text>
</comment>
<feature type="region of interest" description="Disordered" evidence="1">
    <location>
        <begin position="1"/>
        <end position="58"/>
    </location>
</feature>
<organism evidence="2 3">
    <name type="scientific">Heterodermia speciosa</name>
    <dbReference type="NCBI Taxonomy" id="116794"/>
    <lineage>
        <taxon>Eukaryota</taxon>
        <taxon>Fungi</taxon>
        <taxon>Dikarya</taxon>
        <taxon>Ascomycota</taxon>
        <taxon>Pezizomycotina</taxon>
        <taxon>Lecanoromycetes</taxon>
        <taxon>OSLEUM clade</taxon>
        <taxon>Lecanoromycetidae</taxon>
        <taxon>Caliciales</taxon>
        <taxon>Physciaceae</taxon>
        <taxon>Heterodermia</taxon>
    </lineage>
</organism>
<name>A0A8H3EH58_9LECA</name>
<protein>
    <submittedName>
        <fullName evidence="2">Uncharacterized protein</fullName>
    </submittedName>
</protein>
<dbReference type="AlphaFoldDB" id="A0A8H3EH58"/>
<accession>A0A8H3EH58</accession>
<feature type="compositionally biased region" description="Polar residues" evidence="1">
    <location>
        <begin position="47"/>
        <end position="58"/>
    </location>
</feature>
<proteinExistence type="predicted"/>
<evidence type="ECO:0000313" key="2">
    <source>
        <dbReference type="EMBL" id="CAF9903932.1"/>
    </source>
</evidence>
<dbReference type="Proteomes" id="UP000664521">
    <property type="component" value="Unassembled WGS sequence"/>
</dbReference>
<dbReference type="EMBL" id="CAJPDS010000002">
    <property type="protein sequence ID" value="CAF9903932.1"/>
    <property type="molecule type" value="Genomic_DNA"/>
</dbReference>
<sequence>MAAAGPVVRMDLGGPDKADPELEQIDQAGRSAKARRSHSEWVVISPSKATQSSSGQRRSMSYNRFSSFFPQGASAESTLTEQMRKLTTVEGQVSRPSKPPFPDAEAVLLVESSMTLGNRFSS</sequence>
<reference evidence="2" key="1">
    <citation type="submission" date="2021-03" db="EMBL/GenBank/DDBJ databases">
        <authorList>
            <person name="Tagirdzhanova G."/>
        </authorList>
    </citation>
    <scope>NUCLEOTIDE SEQUENCE</scope>
</reference>